<name>A0A6D2J3V3_9BRAS</name>
<reference evidence="2" key="1">
    <citation type="submission" date="2020-01" db="EMBL/GenBank/DDBJ databases">
        <authorList>
            <person name="Mishra B."/>
        </authorList>
    </citation>
    <scope>NUCLEOTIDE SEQUENCE [LARGE SCALE GENOMIC DNA]</scope>
</reference>
<proteinExistence type="predicted"/>
<gene>
    <name evidence="2" type="ORF">MERR_LOCUS22813</name>
</gene>
<feature type="region of interest" description="Disordered" evidence="1">
    <location>
        <begin position="1"/>
        <end position="28"/>
    </location>
</feature>
<dbReference type="Proteomes" id="UP000467841">
    <property type="component" value="Unassembled WGS sequence"/>
</dbReference>
<organism evidence="2 3">
    <name type="scientific">Microthlaspi erraticum</name>
    <dbReference type="NCBI Taxonomy" id="1685480"/>
    <lineage>
        <taxon>Eukaryota</taxon>
        <taxon>Viridiplantae</taxon>
        <taxon>Streptophyta</taxon>
        <taxon>Embryophyta</taxon>
        <taxon>Tracheophyta</taxon>
        <taxon>Spermatophyta</taxon>
        <taxon>Magnoliopsida</taxon>
        <taxon>eudicotyledons</taxon>
        <taxon>Gunneridae</taxon>
        <taxon>Pentapetalae</taxon>
        <taxon>rosids</taxon>
        <taxon>malvids</taxon>
        <taxon>Brassicales</taxon>
        <taxon>Brassicaceae</taxon>
        <taxon>Coluteocarpeae</taxon>
        <taxon>Microthlaspi</taxon>
    </lineage>
</organism>
<evidence type="ECO:0000313" key="3">
    <source>
        <dbReference type="Proteomes" id="UP000467841"/>
    </source>
</evidence>
<keyword evidence="3" id="KW-1185">Reference proteome</keyword>
<evidence type="ECO:0000256" key="1">
    <source>
        <dbReference type="SAM" id="MobiDB-lite"/>
    </source>
</evidence>
<sequence>MKELETERKKLDERERRIKQQETNKNKDVMGKSRLDIEMNEKAMLEQDEEAMKLAEKHQKEKQNLYAKIIEMEANLNETQVLELEIEKLTGDINVMKHMVGISDRDAELFQKISNF</sequence>
<dbReference type="PANTHER" id="PTHR21596:SF54">
    <property type="entry name" value="TRANSCRIPTION REGULATOR-LIKE"/>
    <property type="match status" value="1"/>
</dbReference>
<protein>
    <submittedName>
        <fullName evidence="2">Uncharacterized protein</fullName>
    </submittedName>
</protein>
<dbReference type="EMBL" id="CACVBM020001160">
    <property type="protein sequence ID" value="CAA7035578.1"/>
    <property type="molecule type" value="Genomic_DNA"/>
</dbReference>
<dbReference type="AlphaFoldDB" id="A0A6D2J3V3"/>
<comment type="caution">
    <text evidence="2">The sequence shown here is derived from an EMBL/GenBank/DDBJ whole genome shotgun (WGS) entry which is preliminary data.</text>
</comment>
<evidence type="ECO:0000313" key="2">
    <source>
        <dbReference type="EMBL" id="CAA7035578.1"/>
    </source>
</evidence>
<dbReference type="InterPro" id="IPR045177">
    <property type="entry name" value="FDM1-5/IDN2"/>
</dbReference>
<dbReference type="GO" id="GO:0080188">
    <property type="term" value="P:gene silencing by siRNA-directed DNA methylation"/>
    <property type="evidence" value="ECO:0007669"/>
    <property type="project" value="InterPro"/>
</dbReference>
<dbReference type="PANTHER" id="PTHR21596">
    <property type="entry name" value="RIBONUCLEASE P SUBUNIT P38"/>
    <property type="match status" value="1"/>
</dbReference>
<dbReference type="OrthoDB" id="1745217at2759"/>
<accession>A0A6D2J3V3</accession>